<dbReference type="EMBL" id="JACHGN010000045">
    <property type="protein sequence ID" value="MBB5140509.1"/>
    <property type="molecule type" value="Genomic_DNA"/>
</dbReference>
<proteinExistence type="predicted"/>
<comment type="caution">
    <text evidence="1">The sequence shown here is derived from an EMBL/GenBank/DDBJ whole genome shotgun (WGS) entry which is preliminary data.</text>
</comment>
<name>A0A840PNJ9_9ACTN</name>
<dbReference type="Proteomes" id="UP000578449">
    <property type="component" value="Unassembled WGS sequence"/>
</dbReference>
<protein>
    <submittedName>
        <fullName evidence="1">Uncharacterized protein</fullName>
    </submittedName>
</protein>
<keyword evidence="2" id="KW-1185">Reference proteome</keyword>
<accession>A0A840PNJ9</accession>
<dbReference type="RefSeq" id="WP_185057293.1">
    <property type="nucleotide sequence ID" value="NZ_BAABIX010000005.1"/>
</dbReference>
<evidence type="ECO:0000313" key="2">
    <source>
        <dbReference type="Proteomes" id="UP000578449"/>
    </source>
</evidence>
<evidence type="ECO:0000313" key="1">
    <source>
        <dbReference type="EMBL" id="MBB5140509.1"/>
    </source>
</evidence>
<dbReference type="AlphaFoldDB" id="A0A840PNJ9"/>
<gene>
    <name evidence="1" type="ORF">HNP84_010277</name>
</gene>
<organism evidence="1 2">
    <name type="scientific">Thermocatellispora tengchongensis</name>
    <dbReference type="NCBI Taxonomy" id="1073253"/>
    <lineage>
        <taxon>Bacteria</taxon>
        <taxon>Bacillati</taxon>
        <taxon>Actinomycetota</taxon>
        <taxon>Actinomycetes</taxon>
        <taxon>Streptosporangiales</taxon>
        <taxon>Streptosporangiaceae</taxon>
        <taxon>Thermocatellispora</taxon>
    </lineage>
</organism>
<sequence length="319" mass="35238">MSITILEDERDQYDPQHAVPTNRGRYYCDPATGEMVVSVTNAIDQHMIEALAPAAARDTAIWLMDNLPDAIRAAGDPDDMQEFIKLAKSQYRLQWDKKADLGSRVHSIAEAINLGAPYIPDEEAAPFVDAYQKFLREFGVDIRRDIKAAECTVLNRTIPYGGTSDIWAYLHFDSPTSPIVPRFKPRAVPAAPIPTPSGLWLIDIKTSLTKSASAVYDDYVMQLAALRHAEVALVCPPECRYGETDAHDSSHEFPVPEFVGTAILNLRTNGYGFVPLPAGRDAFDAFCGLLPLAHYVHGLELRGYKPIQPPANTTRKDAA</sequence>
<reference evidence="1 2" key="1">
    <citation type="submission" date="2020-08" db="EMBL/GenBank/DDBJ databases">
        <title>Genomic Encyclopedia of Type Strains, Phase IV (KMG-IV): sequencing the most valuable type-strain genomes for metagenomic binning, comparative biology and taxonomic classification.</title>
        <authorList>
            <person name="Goeker M."/>
        </authorList>
    </citation>
    <scope>NUCLEOTIDE SEQUENCE [LARGE SCALE GENOMIC DNA]</scope>
    <source>
        <strain evidence="1 2">DSM 45615</strain>
    </source>
</reference>